<dbReference type="GO" id="GO:0060271">
    <property type="term" value="P:cilium assembly"/>
    <property type="evidence" value="ECO:0007669"/>
    <property type="project" value="TreeGrafter"/>
</dbReference>
<dbReference type="Pfam" id="PF07719">
    <property type="entry name" value="TPR_2"/>
    <property type="match status" value="1"/>
</dbReference>
<dbReference type="PROSITE" id="PS50005">
    <property type="entry name" value="TPR"/>
    <property type="match status" value="4"/>
</dbReference>
<dbReference type="SUPFAM" id="SSF48452">
    <property type="entry name" value="TPR-like"/>
    <property type="match status" value="2"/>
</dbReference>
<keyword evidence="1" id="KW-0677">Repeat</keyword>
<protein>
    <submittedName>
        <fullName evidence="5">Uncharacterized protein</fullName>
    </submittedName>
</protein>
<name>A0A7S3QLI0_DUNTE</name>
<dbReference type="Gene3D" id="1.25.40.10">
    <property type="entry name" value="Tetratricopeptide repeat domain"/>
    <property type="match status" value="1"/>
</dbReference>
<feature type="repeat" description="TPR" evidence="4">
    <location>
        <begin position="140"/>
        <end position="173"/>
    </location>
</feature>
<gene>
    <name evidence="5" type="ORF">DTER00134_LOCUS1594</name>
</gene>
<evidence type="ECO:0000256" key="1">
    <source>
        <dbReference type="ARBA" id="ARBA00022737"/>
    </source>
</evidence>
<feature type="repeat" description="TPR" evidence="4">
    <location>
        <begin position="174"/>
        <end position="207"/>
    </location>
</feature>
<dbReference type="InterPro" id="IPR013105">
    <property type="entry name" value="TPR_2"/>
</dbReference>
<dbReference type="InterPro" id="IPR019734">
    <property type="entry name" value="TPR_rpt"/>
</dbReference>
<dbReference type="InterPro" id="IPR011990">
    <property type="entry name" value="TPR-like_helical_dom_sf"/>
</dbReference>
<feature type="repeat" description="TPR" evidence="4">
    <location>
        <begin position="39"/>
        <end position="72"/>
    </location>
</feature>
<dbReference type="GO" id="GO:0061512">
    <property type="term" value="P:protein localization to cilium"/>
    <property type="evidence" value="ECO:0007669"/>
    <property type="project" value="TreeGrafter"/>
</dbReference>
<dbReference type="Pfam" id="PF13181">
    <property type="entry name" value="TPR_8"/>
    <property type="match status" value="4"/>
</dbReference>
<accession>A0A7S3QLI0</accession>
<reference evidence="5" key="1">
    <citation type="submission" date="2021-01" db="EMBL/GenBank/DDBJ databases">
        <authorList>
            <person name="Corre E."/>
            <person name="Pelletier E."/>
            <person name="Niang G."/>
            <person name="Scheremetjew M."/>
            <person name="Finn R."/>
            <person name="Kale V."/>
            <person name="Holt S."/>
            <person name="Cochrane G."/>
            <person name="Meng A."/>
            <person name="Brown T."/>
            <person name="Cohen L."/>
        </authorList>
    </citation>
    <scope>NUCLEOTIDE SEQUENCE</scope>
    <source>
        <strain evidence="5">CCMP1320</strain>
    </source>
</reference>
<evidence type="ECO:0000256" key="2">
    <source>
        <dbReference type="ARBA" id="ARBA00022803"/>
    </source>
</evidence>
<dbReference type="EMBL" id="HBIP01003562">
    <property type="protein sequence ID" value="CAE0486555.1"/>
    <property type="molecule type" value="Transcribed_RNA"/>
</dbReference>
<dbReference type="PANTHER" id="PTHR44186">
    <property type="match status" value="1"/>
</dbReference>
<evidence type="ECO:0000313" key="5">
    <source>
        <dbReference type="EMBL" id="CAE0486555.1"/>
    </source>
</evidence>
<dbReference type="GO" id="GO:0036064">
    <property type="term" value="C:ciliary basal body"/>
    <property type="evidence" value="ECO:0007669"/>
    <property type="project" value="TreeGrafter"/>
</dbReference>
<sequence length="408" mass="45616">MANSVKQNYKINQLYVRQEFEKCLDLIDKVLEENNNSCEYALHVKALIKRQQGSIHESLELFQQATSLNPHNVANLKQVGRSLVLLGKHKAAIEMYEEAQKMTAPDWEIMHNKGMCLVHLKHYNKAIECFRVALDIQPHDSTFIQLGKVYSIMHNHQAAMDVYGEALEHSPENTEILTTLGILYLRANETELAFSHLSNSLSHDPKNPRTILAAGSIIQDQSDMDSALLKYRVAAVHTPNSPQLWNNIGMCFFGKQRCIAAIACLKKALYLGPFDWIVAYNLGLVYLNTGQPASAFHHLSASINLKPGFAHSYMYLAIALTQLGDIENACLSYEKAIQLAGEPGEPVFHLNYAIMLVKASMFTEAVPQIIAFRTLFGGIDEASKNPPDLELVQQAENVEATLRMAGLH</sequence>
<dbReference type="AlphaFoldDB" id="A0A7S3QLI0"/>
<organism evidence="5">
    <name type="scientific">Dunaliella tertiolecta</name>
    <name type="common">Green alga</name>
    <dbReference type="NCBI Taxonomy" id="3047"/>
    <lineage>
        <taxon>Eukaryota</taxon>
        <taxon>Viridiplantae</taxon>
        <taxon>Chlorophyta</taxon>
        <taxon>core chlorophytes</taxon>
        <taxon>Chlorophyceae</taxon>
        <taxon>CS clade</taxon>
        <taxon>Chlamydomonadales</taxon>
        <taxon>Dunaliellaceae</taxon>
        <taxon>Dunaliella</taxon>
    </lineage>
</organism>
<dbReference type="SMART" id="SM00028">
    <property type="entry name" value="TPR"/>
    <property type="match status" value="9"/>
</dbReference>
<evidence type="ECO:0000256" key="3">
    <source>
        <dbReference type="ARBA" id="ARBA00023778"/>
    </source>
</evidence>
<comment type="similarity">
    <text evidence="3">Belongs to the BBS4 family.</text>
</comment>
<dbReference type="PANTHER" id="PTHR44186:SF1">
    <property type="entry name" value="BARDET-BIEDL SYNDROME 4 PROTEIN"/>
    <property type="match status" value="1"/>
</dbReference>
<feature type="repeat" description="TPR" evidence="4">
    <location>
        <begin position="310"/>
        <end position="343"/>
    </location>
</feature>
<keyword evidence="2 4" id="KW-0802">TPR repeat</keyword>
<evidence type="ECO:0000256" key="4">
    <source>
        <dbReference type="PROSITE-ProRule" id="PRU00339"/>
    </source>
</evidence>
<proteinExistence type="inferred from homology"/>